<evidence type="ECO:0000313" key="2">
    <source>
        <dbReference type="Proteomes" id="UP000002748"/>
    </source>
</evidence>
<evidence type="ECO:0000313" key="1">
    <source>
        <dbReference type="EMBL" id="EJT51526.1"/>
    </source>
</evidence>
<dbReference type="HOGENOM" id="CLU_2251940_0_0_1"/>
<organism evidence="1 2">
    <name type="scientific">Trichosporon asahii var. asahii (strain ATCC 90039 / CBS 2479 / JCM 2466 / KCTC 7840 / NBRC 103889/ NCYC 2677 / UAMH 7654)</name>
    <name type="common">Yeast</name>
    <dbReference type="NCBI Taxonomy" id="1186058"/>
    <lineage>
        <taxon>Eukaryota</taxon>
        <taxon>Fungi</taxon>
        <taxon>Dikarya</taxon>
        <taxon>Basidiomycota</taxon>
        <taxon>Agaricomycotina</taxon>
        <taxon>Tremellomycetes</taxon>
        <taxon>Trichosporonales</taxon>
        <taxon>Trichosporonaceae</taxon>
        <taxon>Trichosporon</taxon>
    </lineage>
</organism>
<name>J5TLW2_TRIAS</name>
<dbReference type="EMBL" id="ALBS01000054">
    <property type="protein sequence ID" value="EJT51526.1"/>
    <property type="molecule type" value="Genomic_DNA"/>
</dbReference>
<dbReference type="GeneID" id="25990800"/>
<dbReference type="AlphaFoldDB" id="J5TLW2"/>
<accession>J5TLW2</accession>
<protein>
    <submittedName>
        <fullName evidence="1">Uncharacterized protein</fullName>
    </submittedName>
</protein>
<sequence length="104" mass="11512">MVRIEEKGIDLERRSHAVCAFDAMRPLHTAYAMCSDGANGAKAAVTRTRYGDCGSTTPHERTHGGHTLPSALQVREPNKQKLGVEERETATEPVTMFARFEVVR</sequence>
<dbReference type="RefSeq" id="XP_014182999.1">
    <property type="nucleotide sequence ID" value="XM_014327524.1"/>
</dbReference>
<dbReference type="VEuPathDB" id="FungiDB:A1Q1_07288"/>
<dbReference type="Proteomes" id="UP000002748">
    <property type="component" value="Unassembled WGS sequence"/>
</dbReference>
<gene>
    <name evidence="1" type="ORF">A1Q1_07288</name>
</gene>
<comment type="caution">
    <text evidence="1">The sequence shown here is derived from an EMBL/GenBank/DDBJ whole genome shotgun (WGS) entry which is preliminary data.</text>
</comment>
<proteinExistence type="predicted"/>
<dbReference type="KEGG" id="tasa:A1Q1_07288"/>
<reference evidence="1 2" key="1">
    <citation type="journal article" date="2012" name="Eukaryot. Cell">
        <title>Draft genome sequence of CBS 2479, the standard type strain of Trichosporon asahii.</title>
        <authorList>
            <person name="Yang R.Y."/>
            <person name="Li H.T."/>
            <person name="Zhu H."/>
            <person name="Zhou G.P."/>
            <person name="Wang M."/>
            <person name="Wang L."/>
        </authorList>
    </citation>
    <scope>NUCLEOTIDE SEQUENCE [LARGE SCALE GENOMIC DNA]</scope>
    <source>
        <strain evidence="2">ATCC 90039 / CBS 2479 / JCM 2466 / KCTC 7840 / NCYC 2677 / UAMH 7654</strain>
    </source>
</reference>